<evidence type="ECO:0000313" key="3">
    <source>
        <dbReference type="Proteomes" id="UP000199428"/>
    </source>
</evidence>
<keyword evidence="1" id="KW-0812">Transmembrane</keyword>
<reference evidence="2 3" key="1">
    <citation type="submission" date="2016-10" db="EMBL/GenBank/DDBJ databases">
        <authorList>
            <person name="de Groot N.N."/>
        </authorList>
    </citation>
    <scope>NUCLEOTIDE SEQUENCE [LARGE SCALE GENOMIC DNA]</scope>
    <source>
        <strain evidence="2 3">DSM 10317</strain>
    </source>
</reference>
<dbReference type="Proteomes" id="UP000199428">
    <property type="component" value="Unassembled WGS sequence"/>
</dbReference>
<keyword evidence="1" id="KW-0472">Membrane</keyword>
<dbReference type="RefSeq" id="WP_090161483.1">
    <property type="nucleotide sequence ID" value="NZ_FMWK01000003.1"/>
</dbReference>
<sequence>MNLKKFKLKKTYSRTQKDESKGVIEVELIDFLQLIISVLSVILTVVSLFVVYMTLKEMQVERDAAYRPDLYMDSIGCEFLWDSGYKEYRSITEIENGEHFYTESDVKEIKEYIKDDDNLNKKLKFKLFNIGVGTAKKVEISWEIDDFIDEMNSFLPDGIEISVDDSIVIEDEYSTLYEYADIPKKQEILVVRNSVGEDEYIQLPDIYTKFIDTWLFHDYKHDTLPDIKLHVDYYDIQNKKYEKDFVITSKIVKKNQNSSDSLQYRKVKFYTSEVLEAENEED</sequence>
<feature type="transmembrane region" description="Helical" evidence="1">
    <location>
        <begin position="31"/>
        <end position="52"/>
    </location>
</feature>
<gene>
    <name evidence="2" type="ORF">SAMN02910350_00822</name>
</gene>
<proteinExistence type="predicted"/>
<accession>A0A1G5RTR0</accession>
<dbReference type="AlphaFoldDB" id="A0A1G5RTR0"/>
<evidence type="ECO:0000313" key="2">
    <source>
        <dbReference type="EMBL" id="SCZ77502.1"/>
    </source>
</evidence>
<protein>
    <submittedName>
        <fullName evidence="2">Uncharacterized protein</fullName>
    </submittedName>
</protein>
<organism evidence="2 3">
    <name type="scientific">Pseudobutyrivibrio xylanivorans</name>
    <dbReference type="NCBI Taxonomy" id="185007"/>
    <lineage>
        <taxon>Bacteria</taxon>
        <taxon>Bacillati</taxon>
        <taxon>Bacillota</taxon>
        <taxon>Clostridia</taxon>
        <taxon>Lachnospirales</taxon>
        <taxon>Lachnospiraceae</taxon>
        <taxon>Pseudobutyrivibrio</taxon>
    </lineage>
</organism>
<evidence type="ECO:0000256" key="1">
    <source>
        <dbReference type="SAM" id="Phobius"/>
    </source>
</evidence>
<name>A0A1G5RTR0_PSEXY</name>
<dbReference type="EMBL" id="FMWK01000003">
    <property type="protein sequence ID" value="SCZ77502.1"/>
    <property type="molecule type" value="Genomic_DNA"/>
</dbReference>
<keyword evidence="1" id="KW-1133">Transmembrane helix</keyword>